<evidence type="ECO:0008006" key="4">
    <source>
        <dbReference type="Google" id="ProtNLM"/>
    </source>
</evidence>
<dbReference type="OrthoDB" id="893534at2"/>
<accession>A0A562UH57</accession>
<feature type="signal peptide" evidence="1">
    <location>
        <begin position="1"/>
        <end position="28"/>
    </location>
</feature>
<dbReference type="AlphaFoldDB" id="A0A562UH57"/>
<dbReference type="RefSeq" id="WP_144909598.1">
    <property type="nucleotide sequence ID" value="NZ_VLLI01000001.1"/>
</dbReference>
<proteinExistence type="predicted"/>
<reference evidence="2 3" key="1">
    <citation type="submission" date="2019-07" db="EMBL/GenBank/DDBJ databases">
        <title>Genomic Encyclopedia of Archaeal and Bacterial Type Strains, Phase II (KMG-II): from individual species to whole genera.</title>
        <authorList>
            <person name="Goeker M."/>
        </authorList>
    </citation>
    <scope>NUCLEOTIDE SEQUENCE [LARGE SCALE GENOMIC DNA]</scope>
    <source>
        <strain evidence="2 3">ATCC BAA-1854</strain>
    </source>
</reference>
<gene>
    <name evidence="2" type="ORF">JN11_00683</name>
</gene>
<dbReference type="EMBL" id="VLLI01000001">
    <property type="protein sequence ID" value="TWJ04959.1"/>
    <property type="molecule type" value="Genomic_DNA"/>
</dbReference>
<name>A0A562UH57_9SPHI</name>
<sequence>MKKLKKNLHLYCPLMVLVMLSSAVSVSAQRPDQQVFWRLVQVKNAPNQKIVRVYLDKFGYFYPDIAVPIDQHAFWLPDGHNSATDTASGNLYHYFKLHPVATKAMLRFYKVNSVGKFNADYYHVQEQLLQKINRQLHGLISNSHAKTIVFLIHGFNETDPTAEYAFFENRVSALGYEKKARPVYIEIFWDGLSTGNDALSFPSVWKHAQNNTRYVGLSVRELMRHLSDRLNFVVVTHSLGASVGTGALFNCTSKWRKYSDPTIDYELDSLSRTITTPNDVTVHLGMLAPAIPGYNTFIDFDNRSPNVIPSQNKISIVSVGYNPNDYATSKYVLAAVMGATTLGCDYHFPRHPDELDQTRRSLSINGYPHPEKLLLPIHFQTPAKFGKQDHAFEAYMQDTLHFNMFLKALFN</sequence>
<keyword evidence="1" id="KW-0732">Signal</keyword>
<evidence type="ECO:0000256" key="1">
    <source>
        <dbReference type="SAM" id="SignalP"/>
    </source>
</evidence>
<dbReference type="Gene3D" id="3.40.50.1820">
    <property type="entry name" value="alpha/beta hydrolase"/>
    <property type="match status" value="1"/>
</dbReference>
<comment type="caution">
    <text evidence="2">The sequence shown here is derived from an EMBL/GenBank/DDBJ whole genome shotgun (WGS) entry which is preliminary data.</text>
</comment>
<feature type="chain" id="PRO_5021866268" description="Alpha/beta hydrolase family protein DUF900" evidence="1">
    <location>
        <begin position="29"/>
        <end position="411"/>
    </location>
</feature>
<evidence type="ECO:0000313" key="2">
    <source>
        <dbReference type="EMBL" id="TWJ04959.1"/>
    </source>
</evidence>
<dbReference type="SUPFAM" id="SSF53474">
    <property type="entry name" value="alpha/beta-Hydrolases"/>
    <property type="match status" value="1"/>
</dbReference>
<keyword evidence="3" id="KW-1185">Reference proteome</keyword>
<organism evidence="2 3">
    <name type="scientific">Mucilaginibacter frigoritolerans</name>
    <dbReference type="NCBI Taxonomy" id="652788"/>
    <lineage>
        <taxon>Bacteria</taxon>
        <taxon>Pseudomonadati</taxon>
        <taxon>Bacteroidota</taxon>
        <taxon>Sphingobacteriia</taxon>
        <taxon>Sphingobacteriales</taxon>
        <taxon>Sphingobacteriaceae</taxon>
        <taxon>Mucilaginibacter</taxon>
    </lineage>
</organism>
<dbReference type="Proteomes" id="UP000317010">
    <property type="component" value="Unassembled WGS sequence"/>
</dbReference>
<protein>
    <recommendedName>
        <fullName evidence="4">Alpha/beta hydrolase family protein DUF900</fullName>
    </recommendedName>
</protein>
<dbReference type="InterPro" id="IPR029058">
    <property type="entry name" value="AB_hydrolase_fold"/>
</dbReference>
<evidence type="ECO:0000313" key="3">
    <source>
        <dbReference type="Proteomes" id="UP000317010"/>
    </source>
</evidence>